<organism evidence="1 2">
    <name type="scientific">Dickeya phage XF4</name>
    <dbReference type="NCBI Taxonomy" id="1983656"/>
    <lineage>
        <taxon>Viruses</taxon>
        <taxon>Duplodnaviria</taxon>
        <taxon>Heunggongvirae</taxon>
        <taxon>Uroviricota</taxon>
        <taxon>Caudoviricetes</taxon>
        <taxon>Pantevenvirales</taxon>
        <taxon>Ackermannviridae</taxon>
        <taxon>Aglimvirinae</taxon>
        <taxon>Limestonevirus</taxon>
        <taxon>Limestonevirus limestone</taxon>
    </lineage>
</organism>
<proteinExistence type="predicted"/>
<sequence length="91" mass="10644">MNNTLLIKNVKSLLLTERLPNFSGSSQSLFDHGFLVKEYEYDDEQVRFEWAAFYHPILNISVKLIPNKFFGCRFSDIEDPDKLLSEQPHAH</sequence>
<reference evidence="1 2" key="1">
    <citation type="journal article" date="2017" name="Front. Microbiol.">
        <title>Environmental Bacteriophages of the Emerging Enterobacterial Phytopathogen, Dickeya solani, Show Genomic Conservation and Capacity for Horizontal Gene Transfer between Their Bacterial Hosts.</title>
        <authorList>
            <person name="Day A.W."/>
            <person name="Ahn J."/>
            <person name="Fang X."/>
            <person name="Salmond G.P.C."/>
        </authorList>
    </citation>
    <scope>NUCLEOTIDE SEQUENCE [LARGE SCALE GENOMIC DNA]</scope>
</reference>
<protein>
    <submittedName>
        <fullName evidence="1">Uncharacterized protein</fullName>
    </submittedName>
</protein>
<name>A0A248H4N4_9CAUD</name>
<dbReference type="EMBL" id="KY942057">
    <property type="protein sequence ID" value="ASD51544.1"/>
    <property type="molecule type" value="Genomic_DNA"/>
</dbReference>
<evidence type="ECO:0000313" key="1">
    <source>
        <dbReference type="EMBL" id="ASD51544.1"/>
    </source>
</evidence>
<evidence type="ECO:0000313" key="2">
    <source>
        <dbReference type="Proteomes" id="UP000222311"/>
    </source>
</evidence>
<accession>A0A248H4N4</accession>
<dbReference type="Proteomes" id="UP000222311">
    <property type="component" value="Segment"/>
</dbReference>